<evidence type="ECO:0000313" key="2">
    <source>
        <dbReference type="EMBL" id="EMZ41299.1"/>
    </source>
</evidence>
<name>N2BWI7_9HELI</name>
<protein>
    <submittedName>
        <fullName evidence="2">Uncharacterized protein</fullName>
    </submittedName>
</protein>
<dbReference type="RefSeq" id="WP_004084326.1">
    <property type="nucleotide sequence ID" value="NZ_KB822505.1"/>
</dbReference>
<dbReference type="HOGENOM" id="CLU_629724_0_0_7"/>
<comment type="caution">
    <text evidence="2">The sequence shown here is derived from an EMBL/GenBank/DDBJ whole genome shotgun (WGS) entry which is preliminary data.</text>
</comment>
<sequence length="435" mass="49730">MSLQNLCAQRELFLAQYADMEKPIQTLRELYQDNGEKLVAVESFNKYMEQKSEVFDDFQNIDNKRQKIDELNRQIHYAVCAILQNIKKESQTTKDTLEMTIRYLRELQIRYDTQEFIESLKGVGKYVGKHLSLFIWIPAVIGALILMCYFAFNAQYLRPISKDSVLYYIFATTILGVFIAFAMGIFFLCPIYAIHLIFYDKPRPEKWASMAFGAIAVLPTSGLFVFILLYLFDIQLGYKFFAFAICSIVLYALLVRICLAKLDCLNFEKIMLFATLSFMLMCAYLMIVAWIIRFDPDMNLTYFVAISILIVCYSILFVGALASTRFNLVKFSFVIGILCLVVIPFLLSSFIVSKLHIGNYAAKELIFTQEAADSIALCQPTQGANNTLTISNAKVISSLGEYILFECNGIEGRRKVPTRFLLGEILQSNADKDKK</sequence>
<organism evidence="2 3">
    <name type="scientific">Helicobacter bilis WiWa</name>
    <dbReference type="NCBI Taxonomy" id="1235804"/>
    <lineage>
        <taxon>Bacteria</taxon>
        <taxon>Pseudomonadati</taxon>
        <taxon>Campylobacterota</taxon>
        <taxon>Epsilonproteobacteria</taxon>
        <taxon>Campylobacterales</taxon>
        <taxon>Helicobacteraceae</taxon>
        <taxon>Helicobacter</taxon>
    </lineage>
</organism>
<feature type="transmembrane region" description="Helical" evidence="1">
    <location>
        <begin position="165"/>
        <end position="198"/>
    </location>
</feature>
<keyword evidence="1" id="KW-1133">Transmembrane helix</keyword>
<dbReference type="GeneID" id="68902159"/>
<feature type="transmembrane region" description="Helical" evidence="1">
    <location>
        <begin position="131"/>
        <end position="153"/>
    </location>
</feature>
<feature type="transmembrane region" description="Helical" evidence="1">
    <location>
        <begin position="271"/>
        <end position="294"/>
    </location>
</feature>
<dbReference type="EMBL" id="AQFW01000004">
    <property type="protein sequence ID" value="EMZ41299.1"/>
    <property type="molecule type" value="Genomic_DNA"/>
</dbReference>
<dbReference type="PATRIC" id="fig|1235804.3.peg.335"/>
<evidence type="ECO:0000313" key="3">
    <source>
        <dbReference type="Proteomes" id="UP000012527"/>
    </source>
</evidence>
<evidence type="ECO:0000256" key="1">
    <source>
        <dbReference type="SAM" id="Phobius"/>
    </source>
</evidence>
<feature type="transmembrane region" description="Helical" evidence="1">
    <location>
        <begin position="210"/>
        <end position="232"/>
    </location>
</feature>
<feature type="transmembrane region" description="Helical" evidence="1">
    <location>
        <begin position="238"/>
        <end position="259"/>
    </location>
</feature>
<feature type="transmembrane region" description="Helical" evidence="1">
    <location>
        <begin position="300"/>
        <end position="321"/>
    </location>
</feature>
<accession>N2BWI7</accession>
<keyword evidence="1" id="KW-0472">Membrane</keyword>
<proteinExistence type="predicted"/>
<reference evidence="2 3" key="1">
    <citation type="submission" date="2013-02" db="EMBL/GenBank/DDBJ databases">
        <title>The Genome Sequence of Helicobacter bilis WiWa.</title>
        <authorList>
            <consortium name="The Broad Institute Genome Sequencing Platform"/>
            <person name="Ward D."/>
            <person name="Overstreet A.-M.C."/>
            <person name="Ramer-Tait A.E."/>
            <person name="Phillips G.J."/>
            <person name="Wannemuehler M.J."/>
            <person name="Walker B."/>
            <person name="Young S.K."/>
            <person name="Zeng Q."/>
            <person name="Gargeya S."/>
            <person name="Fitzgerald M."/>
            <person name="Haas B."/>
            <person name="Abouelleil A."/>
            <person name="Alvarado L."/>
            <person name="Arachchi H.M."/>
            <person name="Berlin A.M."/>
            <person name="Chapman S.B."/>
            <person name="Dewar J."/>
            <person name="Goldberg J."/>
            <person name="Griggs A."/>
            <person name="Gujja S."/>
            <person name="Hansen M."/>
            <person name="Howarth C."/>
            <person name="Imamovic A."/>
            <person name="Larimer J."/>
            <person name="McCowan C."/>
            <person name="Murphy C."/>
            <person name="Neiman D."/>
            <person name="Pearson M."/>
            <person name="Priest M."/>
            <person name="Roberts A."/>
            <person name="Saif S."/>
            <person name="Shea T."/>
            <person name="Sisk P."/>
            <person name="Sykes S."/>
            <person name="Wortman J."/>
            <person name="Nusbaum C."/>
            <person name="Birren B."/>
        </authorList>
    </citation>
    <scope>NUCLEOTIDE SEQUENCE [LARGE SCALE GENOMIC DNA]</scope>
    <source>
        <strain evidence="2 3">WiWa</strain>
    </source>
</reference>
<dbReference type="AlphaFoldDB" id="N2BWI7"/>
<keyword evidence="1" id="KW-0812">Transmembrane</keyword>
<dbReference type="Proteomes" id="UP000012527">
    <property type="component" value="Unassembled WGS sequence"/>
</dbReference>
<gene>
    <name evidence="2" type="ORF">C826_00316</name>
</gene>
<feature type="transmembrane region" description="Helical" evidence="1">
    <location>
        <begin position="333"/>
        <end position="352"/>
    </location>
</feature>